<sequence length="252" mass="27581">MRRPIFLASLPLLVGGLSCFGEEYISPSPVSEADYLAIKTIVVGRHPELAASPGIKYSHFMPSVGTPGCEETDEDKSGGKTVWAAVTGSSMEEIQKQLESLSPQVSCQRPQADIYFEPFREHAGRGDGAFVRCKAPVQGPAAAEPTLGWSCDPVVFRQYVELDDQECKVTVVGEISDAGLHVIKNIGLAVESEVPLEERNVLIKFQRMRNDQAFAIFGSESCLAGEGSFFFRHEPDANLDLAESWELTNDLR</sequence>
<keyword evidence="2" id="KW-1185">Reference proteome</keyword>
<comment type="caution">
    <text evidence="1">The sequence shown here is derived from an EMBL/GenBank/DDBJ whole genome shotgun (WGS) entry which is preliminary data.</text>
</comment>
<dbReference type="RefSeq" id="WP_023660212.1">
    <property type="nucleotide sequence ID" value="NZ_CM002299.1"/>
</dbReference>
<dbReference type="Proteomes" id="UP000019205">
    <property type="component" value="Chromosome"/>
</dbReference>
<dbReference type="EMBL" id="AAOA02000003">
    <property type="protein sequence ID" value="EAQ98782.2"/>
    <property type="molecule type" value="Genomic_DNA"/>
</dbReference>
<organism evidence="1 2">
    <name type="scientific">Congregibacter litoralis KT71</name>
    <dbReference type="NCBI Taxonomy" id="314285"/>
    <lineage>
        <taxon>Bacteria</taxon>
        <taxon>Pseudomonadati</taxon>
        <taxon>Pseudomonadota</taxon>
        <taxon>Gammaproteobacteria</taxon>
        <taxon>Cellvibrionales</taxon>
        <taxon>Halieaceae</taxon>
        <taxon>Congregibacter</taxon>
    </lineage>
</organism>
<evidence type="ECO:0000313" key="2">
    <source>
        <dbReference type="Proteomes" id="UP000019205"/>
    </source>
</evidence>
<dbReference type="AlphaFoldDB" id="A4A4R1"/>
<proteinExistence type="predicted"/>
<name>A4A4R1_9GAMM</name>
<evidence type="ECO:0008006" key="3">
    <source>
        <dbReference type="Google" id="ProtNLM"/>
    </source>
</evidence>
<accession>A4A4R1</accession>
<evidence type="ECO:0000313" key="1">
    <source>
        <dbReference type="EMBL" id="EAQ98782.2"/>
    </source>
</evidence>
<gene>
    <name evidence="1" type="ORF">KT71_09152</name>
</gene>
<dbReference type="HOGENOM" id="CLU_1101423_0_0_6"/>
<reference evidence="1 2" key="1">
    <citation type="journal article" date="2007" name="Proc. Natl. Acad. Sci. U.S.A.">
        <title>Characterization of a marine gammaproteobacterium capable of aerobic anoxygenic photosynthesis.</title>
        <authorList>
            <person name="Fuchs B.M."/>
            <person name="Spring S."/>
            <person name="Teeling H."/>
            <person name="Quast C."/>
            <person name="Wulf J."/>
            <person name="Schattenhofer M."/>
            <person name="Yan S."/>
            <person name="Ferriera S."/>
            <person name="Johnson J."/>
            <person name="Glockner F.O."/>
            <person name="Amann R."/>
        </authorList>
    </citation>
    <scope>NUCLEOTIDE SEQUENCE [LARGE SCALE GENOMIC DNA]</scope>
    <source>
        <strain evidence="1">KT71</strain>
    </source>
</reference>
<dbReference type="PROSITE" id="PS51257">
    <property type="entry name" value="PROKAR_LIPOPROTEIN"/>
    <property type="match status" value="1"/>
</dbReference>
<reference evidence="1 2" key="2">
    <citation type="journal article" date="2009" name="PLoS ONE">
        <title>The photosynthetic apparatus and its regulation in the aerobic gammaproteobacterium Congregibacter litoralis gen. nov., sp. nov.</title>
        <authorList>
            <person name="Spring S."/>
            <person name="Lunsdorf H."/>
            <person name="Fuchs B.M."/>
            <person name="Tindall B.J."/>
        </authorList>
    </citation>
    <scope>NUCLEOTIDE SEQUENCE [LARGE SCALE GENOMIC DNA]</scope>
    <source>
        <strain evidence="1">KT71</strain>
    </source>
</reference>
<protein>
    <recommendedName>
        <fullName evidence="3">Lipoprotein</fullName>
    </recommendedName>
</protein>